<keyword evidence="3" id="KW-0539">Nucleus</keyword>
<reference evidence="7" key="1">
    <citation type="submission" date="2025-08" db="UniProtKB">
        <authorList>
            <consortium name="RefSeq"/>
        </authorList>
    </citation>
    <scope>IDENTIFICATION</scope>
    <source>
        <tissue evidence="7">Whole sample</tissue>
    </source>
</reference>
<feature type="region of interest" description="Disordered" evidence="5">
    <location>
        <begin position="342"/>
        <end position="370"/>
    </location>
</feature>
<dbReference type="GO" id="GO:0005634">
    <property type="term" value="C:nucleus"/>
    <property type="evidence" value="ECO:0007669"/>
    <property type="project" value="UniProtKB-SubCell"/>
</dbReference>
<evidence type="ECO:0000256" key="3">
    <source>
        <dbReference type="ARBA" id="ARBA00023242"/>
    </source>
</evidence>
<dbReference type="PANTHER" id="PTHR12972">
    <property type="entry name" value="DOWNSTREAM NEIGHBOR OF SON"/>
    <property type="match status" value="1"/>
</dbReference>
<organism evidence="6 7">
    <name type="scientific">Crassostrea virginica</name>
    <name type="common">Eastern oyster</name>
    <dbReference type="NCBI Taxonomy" id="6565"/>
    <lineage>
        <taxon>Eukaryota</taxon>
        <taxon>Metazoa</taxon>
        <taxon>Spiralia</taxon>
        <taxon>Lophotrochozoa</taxon>
        <taxon>Mollusca</taxon>
        <taxon>Bivalvia</taxon>
        <taxon>Autobranchia</taxon>
        <taxon>Pteriomorphia</taxon>
        <taxon>Ostreida</taxon>
        <taxon>Ostreoidea</taxon>
        <taxon>Ostreidae</taxon>
        <taxon>Crassostrea</taxon>
    </lineage>
</organism>
<dbReference type="GO" id="GO:0033260">
    <property type="term" value="P:nuclear DNA replication"/>
    <property type="evidence" value="ECO:0007669"/>
    <property type="project" value="TreeGrafter"/>
</dbReference>
<feature type="region of interest" description="Disordered" evidence="5">
    <location>
        <begin position="50"/>
        <end position="82"/>
    </location>
</feature>
<evidence type="ECO:0000256" key="4">
    <source>
        <dbReference type="ARBA" id="ARBA00025806"/>
    </source>
</evidence>
<dbReference type="Proteomes" id="UP000694844">
    <property type="component" value="Chromosome 7"/>
</dbReference>
<dbReference type="KEGG" id="cvn:111104642"/>
<gene>
    <name evidence="7" type="primary">LOC111104642</name>
</gene>
<dbReference type="GeneID" id="111104642"/>
<dbReference type="RefSeq" id="XP_022294414.1">
    <property type="nucleotide sequence ID" value="XM_022438706.1"/>
</dbReference>
<comment type="similarity">
    <text evidence="4">Belongs to the DONSON family.</text>
</comment>
<dbReference type="PANTHER" id="PTHR12972:SF0">
    <property type="entry name" value="PROTEIN DOWNSTREAM NEIGHBOR OF SON"/>
    <property type="match status" value="1"/>
</dbReference>
<keyword evidence="2" id="KW-0217">Developmental protein</keyword>
<accession>A0A8B8AVW6</accession>
<feature type="compositionally biased region" description="Basic residues" evidence="5">
    <location>
        <begin position="17"/>
        <end position="26"/>
    </location>
</feature>
<evidence type="ECO:0000313" key="6">
    <source>
        <dbReference type="Proteomes" id="UP000694844"/>
    </source>
</evidence>
<evidence type="ECO:0000256" key="1">
    <source>
        <dbReference type="ARBA" id="ARBA00004123"/>
    </source>
</evidence>
<proteinExistence type="inferred from homology"/>
<dbReference type="OrthoDB" id="534063at2759"/>
<feature type="region of interest" description="Disordered" evidence="5">
    <location>
        <begin position="1"/>
        <end position="37"/>
    </location>
</feature>
<sequence length="582" mass="66016">MSGGSPKWKRPSDVMKIHRKRKRLSKNRSFSDETSNSIGVLHDSTNVFLNTKSTKRKNPFSSENITDGPFKRKKSETDDKLPSFNENTQAFFAILENANKNDGNTPNIKVEKATKDGPITRDLLVDEDDEKSQFDFIEKFFKAAQTQKLKDESPKPVKTTKKDKPPASKAVPVDWSLKVKLRVVSKSSLLWCTQIKTGEEAKGLSGFVSSSSQTDPADDKSDFHSCCLYWMYPNMPWIRLFPRIVPDSKIRSTVNALLNEEIQKALTEDWTESFTSAFYQLRSQHCPYFYFCTHQFTVLFRAAGVAGQTSQNAFLTPTTRGLRESLKNEGIEFSMPVLERKREMSNAGKSQSEETETKPVPSVEDEDEVEDEFLDTDEGASVWLESIGLDKKQFPSLDPNKVKIQREGFRVIDNRPESLIYVQGGDVQALFNFLLNCRSCVASSGPQAGVPPTIISPSPFTGASIHSDKVKHSLVKQTEIDGTIKHVHILEITGPVLPHQVHRIRKVLERTQQGEFTLTFNTHEPTVPFNARLPLSECSPEREKMKMTEDNFDSFFNVSEIDDMLACIRELYCKDYNYDWAT</sequence>
<keyword evidence="6" id="KW-1185">Reference proteome</keyword>
<name>A0A8B8AVW6_CRAVI</name>
<dbReference type="AlphaFoldDB" id="A0A8B8AVW6"/>
<evidence type="ECO:0000256" key="2">
    <source>
        <dbReference type="ARBA" id="ARBA00022473"/>
    </source>
</evidence>
<dbReference type="InterPro" id="IPR024861">
    <property type="entry name" value="Donson"/>
</dbReference>
<comment type="subcellular location">
    <subcellularLocation>
        <location evidence="1">Nucleus</location>
    </subcellularLocation>
</comment>
<dbReference type="PRINTS" id="PR02064">
    <property type="entry name" value="DONSON"/>
</dbReference>
<protein>
    <submittedName>
        <fullName evidence="7">Protein downstream neighbor of son homolog</fullName>
    </submittedName>
</protein>
<evidence type="ECO:0000313" key="7">
    <source>
        <dbReference type="RefSeq" id="XP_022294414.1"/>
    </source>
</evidence>
<evidence type="ECO:0000256" key="5">
    <source>
        <dbReference type="SAM" id="MobiDB-lite"/>
    </source>
</evidence>